<evidence type="ECO:0000256" key="9">
    <source>
        <dbReference type="ARBA" id="ARBA00023049"/>
    </source>
</evidence>
<gene>
    <name evidence="13" type="primary">rseP</name>
    <name evidence="13" type="ORF">F0L46_12145</name>
</gene>
<feature type="transmembrane region" description="Helical" evidence="11">
    <location>
        <begin position="355"/>
        <end position="373"/>
    </location>
</feature>
<evidence type="ECO:0000313" key="13">
    <source>
        <dbReference type="EMBL" id="KAA2237015.1"/>
    </source>
</evidence>
<dbReference type="InterPro" id="IPR008915">
    <property type="entry name" value="Peptidase_M50"/>
</dbReference>
<dbReference type="InterPro" id="IPR036034">
    <property type="entry name" value="PDZ_sf"/>
</dbReference>
<evidence type="ECO:0000256" key="1">
    <source>
        <dbReference type="ARBA" id="ARBA00001947"/>
    </source>
</evidence>
<dbReference type="InterPro" id="IPR001478">
    <property type="entry name" value="PDZ"/>
</dbReference>
<sequence length="387" mass="41667">MDVISTVGGGAWTLIFGYLLPFLAVLTVVVFIHELGHFLVGRWCGVGVHVFSIGFGPELFGFHDRHGTRWRFAAIPLGGYVKFAGDVNGASVPDSEQLSRMSAADRAVSFHHKPVWKRAAIVAAGPVANFILAVAIFAGVLFVNGRDVLIPRVESVQPGSAAERAGFQKGDVVVSINGRELKGFSDLQRIVGTSADEALTIVVDRNGRRLSLEATPDRRETQTAFGRQRIGLLGLQATRSQEDVRHLSYGPVEALVAGASECWYVVDRTFNYIGKLATGRESTDQLSGPIRIAQVSGQVAGLGGLTGLINLVAILSVSIGLINLFPVPMLDGGHLMFYAIEALRGRPLSERAQEIGFRIGFALVIMLMLFATWNDVLHLGSTFSRGS</sequence>
<dbReference type="NCBIfam" id="TIGR00054">
    <property type="entry name" value="RIP metalloprotease RseP"/>
    <property type="match status" value="1"/>
</dbReference>
<feature type="transmembrane region" description="Helical" evidence="11">
    <location>
        <begin position="39"/>
        <end position="60"/>
    </location>
</feature>
<feature type="transmembrane region" description="Helical" evidence="11">
    <location>
        <begin position="119"/>
        <end position="143"/>
    </location>
</feature>
<evidence type="ECO:0000256" key="5">
    <source>
        <dbReference type="ARBA" id="ARBA00022692"/>
    </source>
</evidence>
<keyword evidence="7 11" id="KW-0862">Zinc</keyword>
<keyword evidence="10 11" id="KW-0472">Membrane</keyword>
<evidence type="ECO:0000256" key="11">
    <source>
        <dbReference type="RuleBase" id="RU362031"/>
    </source>
</evidence>
<comment type="subcellular location">
    <subcellularLocation>
        <location evidence="2">Membrane</location>
        <topology evidence="2">Multi-pass membrane protein</topology>
    </subcellularLocation>
</comment>
<evidence type="ECO:0000256" key="6">
    <source>
        <dbReference type="ARBA" id="ARBA00022801"/>
    </source>
</evidence>
<dbReference type="Gene3D" id="2.30.42.10">
    <property type="match status" value="1"/>
</dbReference>
<evidence type="ECO:0000256" key="8">
    <source>
        <dbReference type="ARBA" id="ARBA00022989"/>
    </source>
</evidence>
<keyword evidence="9 11" id="KW-0482">Metalloprotease</keyword>
<dbReference type="AlphaFoldDB" id="A0A5B2VE02"/>
<reference evidence="13 14" key="2">
    <citation type="submission" date="2019-09" db="EMBL/GenBank/DDBJ databases">
        <authorList>
            <person name="Jin C."/>
        </authorList>
    </citation>
    <scope>NUCLEOTIDE SEQUENCE [LARGE SCALE GENOMIC DNA]</scope>
    <source>
        <strain evidence="13 14">BN140002</strain>
    </source>
</reference>
<comment type="cofactor">
    <cofactor evidence="1 11">
        <name>Zn(2+)</name>
        <dbReference type="ChEBI" id="CHEBI:29105"/>
    </cofactor>
</comment>
<dbReference type="CDD" id="cd06163">
    <property type="entry name" value="S2P-M50_PDZ_RseP-like"/>
    <property type="match status" value="1"/>
</dbReference>
<feature type="domain" description="PDZ" evidence="12">
    <location>
        <begin position="139"/>
        <end position="185"/>
    </location>
</feature>
<evidence type="ECO:0000256" key="3">
    <source>
        <dbReference type="ARBA" id="ARBA00007931"/>
    </source>
</evidence>
<evidence type="ECO:0000259" key="12">
    <source>
        <dbReference type="PROSITE" id="PS50106"/>
    </source>
</evidence>
<evidence type="ECO:0000256" key="10">
    <source>
        <dbReference type="ARBA" id="ARBA00023136"/>
    </source>
</evidence>
<organism evidence="13 14">
    <name type="scientific">Salinarimonas soli</name>
    <dbReference type="NCBI Taxonomy" id="1638099"/>
    <lineage>
        <taxon>Bacteria</taxon>
        <taxon>Pseudomonadati</taxon>
        <taxon>Pseudomonadota</taxon>
        <taxon>Alphaproteobacteria</taxon>
        <taxon>Hyphomicrobiales</taxon>
        <taxon>Salinarimonadaceae</taxon>
        <taxon>Salinarimonas</taxon>
    </lineage>
</organism>
<evidence type="ECO:0000256" key="7">
    <source>
        <dbReference type="ARBA" id="ARBA00022833"/>
    </source>
</evidence>
<accession>A0A5B2VE02</accession>
<dbReference type="SMART" id="SM00228">
    <property type="entry name" value="PDZ"/>
    <property type="match status" value="1"/>
</dbReference>
<dbReference type="PANTHER" id="PTHR42837:SF2">
    <property type="entry name" value="MEMBRANE METALLOPROTEASE ARASP2, CHLOROPLASTIC-RELATED"/>
    <property type="match status" value="1"/>
</dbReference>
<dbReference type="PANTHER" id="PTHR42837">
    <property type="entry name" value="REGULATOR OF SIGMA-E PROTEASE RSEP"/>
    <property type="match status" value="1"/>
</dbReference>
<keyword evidence="6 11" id="KW-0378">Hydrolase</keyword>
<evidence type="ECO:0000256" key="2">
    <source>
        <dbReference type="ARBA" id="ARBA00004141"/>
    </source>
</evidence>
<keyword evidence="5 11" id="KW-0812">Transmembrane</keyword>
<dbReference type="EMBL" id="VUOA01000021">
    <property type="protein sequence ID" value="KAA2237015.1"/>
    <property type="molecule type" value="Genomic_DNA"/>
</dbReference>
<dbReference type="EC" id="3.4.24.-" evidence="11"/>
<evidence type="ECO:0000256" key="4">
    <source>
        <dbReference type="ARBA" id="ARBA00022670"/>
    </source>
</evidence>
<dbReference type="GO" id="GO:0016020">
    <property type="term" value="C:membrane"/>
    <property type="evidence" value="ECO:0007669"/>
    <property type="project" value="UniProtKB-SubCell"/>
</dbReference>
<dbReference type="Pfam" id="PF17820">
    <property type="entry name" value="PDZ_6"/>
    <property type="match status" value="1"/>
</dbReference>
<evidence type="ECO:0000313" key="14">
    <source>
        <dbReference type="Proteomes" id="UP000323142"/>
    </source>
</evidence>
<dbReference type="InterPro" id="IPR004387">
    <property type="entry name" value="Pept_M50_Zn"/>
</dbReference>
<keyword evidence="4 13" id="KW-0645">Protease</keyword>
<dbReference type="InterPro" id="IPR041489">
    <property type="entry name" value="PDZ_6"/>
</dbReference>
<dbReference type="GO" id="GO:0004222">
    <property type="term" value="F:metalloendopeptidase activity"/>
    <property type="evidence" value="ECO:0007669"/>
    <property type="project" value="InterPro"/>
</dbReference>
<dbReference type="RefSeq" id="WP_149817844.1">
    <property type="nucleotide sequence ID" value="NZ_VUOA01000021.1"/>
</dbReference>
<dbReference type="OrthoDB" id="9782003at2"/>
<comment type="caution">
    <text evidence="13">The sequence shown here is derived from an EMBL/GenBank/DDBJ whole genome shotgun (WGS) entry which is preliminary data.</text>
</comment>
<proteinExistence type="inferred from homology"/>
<reference evidence="13 14" key="1">
    <citation type="submission" date="2019-09" db="EMBL/GenBank/DDBJ databases">
        <title>Salinarimonas rosea gen. nov., sp. nov., a new member of the a-2 subgroup of the Proteobacteria.</title>
        <authorList>
            <person name="Liu J."/>
        </authorList>
    </citation>
    <scope>NUCLEOTIDE SEQUENCE [LARGE SCALE GENOMIC DNA]</scope>
    <source>
        <strain evidence="13 14">BN140002</strain>
    </source>
</reference>
<keyword evidence="8 11" id="KW-1133">Transmembrane helix</keyword>
<dbReference type="SUPFAM" id="SSF50156">
    <property type="entry name" value="PDZ domain-like"/>
    <property type="match status" value="1"/>
</dbReference>
<keyword evidence="14" id="KW-1185">Reference proteome</keyword>
<dbReference type="PROSITE" id="PS50106">
    <property type="entry name" value="PDZ"/>
    <property type="match status" value="1"/>
</dbReference>
<dbReference type="Proteomes" id="UP000323142">
    <property type="component" value="Unassembled WGS sequence"/>
</dbReference>
<feature type="transmembrane region" description="Helical" evidence="11">
    <location>
        <begin position="299"/>
        <end position="319"/>
    </location>
</feature>
<dbReference type="Pfam" id="PF02163">
    <property type="entry name" value="Peptidase_M50"/>
    <property type="match status" value="1"/>
</dbReference>
<dbReference type="CDD" id="cd23081">
    <property type="entry name" value="cpPDZ_EcRseP-like"/>
    <property type="match status" value="1"/>
</dbReference>
<keyword evidence="11" id="KW-0479">Metal-binding</keyword>
<protein>
    <recommendedName>
        <fullName evidence="11">Zinc metalloprotease</fullName>
        <ecNumber evidence="11">3.4.24.-</ecNumber>
    </recommendedName>
</protein>
<dbReference type="GO" id="GO:0046872">
    <property type="term" value="F:metal ion binding"/>
    <property type="evidence" value="ECO:0007669"/>
    <property type="project" value="UniProtKB-KW"/>
</dbReference>
<dbReference type="GO" id="GO:0006508">
    <property type="term" value="P:proteolysis"/>
    <property type="evidence" value="ECO:0007669"/>
    <property type="project" value="UniProtKB-KW"/>
</dbReference>
<name>A0A5B2VE02_9HYPH</name>
<comment type="similarity">
    <text evidence="3 11">Belongs to the peptidase M50B family.</text>
</comment>
<feature type="transmembrane region" description="Helical" evidence="11">
    <location>
        <begin position="12"/>
        <end position="32"/>
    </location>
</feature>